<reference evidence="6 7" key="1">
    <citation type="submission" date="2019-03" db="EMBL/GenBank/DDBJ databases">
        <title>Genomic Encyclopedia of Type Strains, Phase IV (KMG-IV): sequencing the most valuable type-strain genomes for metagenomic binning, comparative biology and taxonomic classification.</title>
        <authorList>
            <person name="Goeker M."/>
        </authorList>
    </citation>
    <scope>NUCLEOTIDE SEQUENCE [LARGE SCALE GENOMIC DNA]</scope>
    <source>
        <strain evidence="6 7">DSM 100433</strain>
    </source>
</reference>
<feature type="domain" description="YknX-like C-terminal permuted SH3-like" evidence="5">
    <location>
        <begin position="420"/>
        <end position="486"/>
    </location>
</feature>
<keyword evidence="2" id="KW-0175">Coiled coil</keyword>
<keyword evidence="7" id="KW-1185">Reference proteome</keyword>
<organism evidence="6 7">
    <name type="scientific">Harryflintia acetispora</name>
    <dbReference type="NCBI Taxonomy" id="1849041"/>
    <lineage>
        <taxon>Bacteria</taxon>
        <taxon>Bacillati</taxon>
        <taxon>Bacillota</taxon>
        <taxon>Clostridia</taxon>
        <taxon>Eubacteriales</taxon>
        <taxon>Oscillospiraceae</taxon>
        <taxon>Harryflintia</taxon>
    </lineage>
</organism>
<dbReference type="Proteomes" id="UP000294682">
    <property type="component" value="Unassembled WGS sequence"/>
</dbReference>
<feature type="coiled-coil region" evidence="2">
    <location>
        <begin position="168"/>
        <end position="267"/>
    </location>
</feature>
<evidence type="ECO:0000259" key="5">
    <source>
        <dbReference type="Pfam" id="PF25989"/>
    </source>
</evidence>
<comment type="caution">
    <text evidence="6">The sequence shown here is derived from an EMBL/GenBank/DDBJ whole genome shotgun (WGS) entry which is preliminary data.</text>
</comment>
<dbReference type="EMBL" id="SLUK01000001">
    <property type="protein sequence ID" value="TCL45149.1"/>
    <property type="molecule type" value="Genomic_DNA"/>
</dbReference>
<comment type="similarity">
    <text evidence="1">Belongs to the membrane fusion protein (MFP) (TC 8.A.1) family.</text>
</comment>
<dbReference type="InterPro" id="IPR006143">
    <property type="entry name" value="RND_pump_MFP"/>
</dbReference>
<name>A0A9X8UL54_9FIRM</name>
<evidence type="ECO:0000256" key="3">
    <source>
        <dbReference type="SAM" id="MobiDB-lite"/>
    </source>
</evidence>
<dbReference type="PANTHER" id="PTHR30469">
    <property type="entry name" value="MULTIDRUG RESISTANCE PROTEIN MDTA"/>
    <property type="match status" value="1"/>
</dbReference>
<evidence type="ECO:0000256" key="2">
    <source>
        <dbReference type="SAM" id="Coils"/>
    </source>
</evidence>
<dbReference type="GO" id="GO:1990281">
    <property type="term" value="C:efflux pump complex"/>
    <property type="evidence" value="ECO:0007669"/>
    <property type="project" value="TreeGrafter"/>
</dbReference>
<dbReference type="Gene3D" id="2.40.50.100">
    <property type="match status" value="2"/>
</dbReference>
<dbReference type="PANTHER" id="PTHR30469:SF15">
    <property type="entry name" value="HLYD FAMILY OF SECRETION PROTEINS"/>
    <property type="match status" value="1"/>
</dbReference>
<evidence type="ECO:0000313" key="7">
    <source>
        <dbReference type="Proteomes" id="UP000294682"/>
    </source>
</evidence>
<evidence type="ECO:0000256" key="1">
    <source>
        <dbReference type="ARBA" id="ARBA00009477"/>
    </source>
</evidence>
<evidence type="ECO:0000313" key="6">
    <source>
        <dbReference type="EMBL" id="TCL45149.1"/>
    </source>
</evidence>
<accession>A0A9X8UL54</accession>
<dbReference type="Gene3D" id="1.20.58.1540">
    <property type="entry name" value="Actin interacting protein 3, C-terminal domain"/>
    <property type="match status" value="1"/>
</dbReference>
<sequence>MKKNKKKILIVLGCAAVVILAAIGVGMMGSKAPAVPAQAEAEDEIRVSALNPQVGDLEVTTEFIGKVQPDESVNIFPKMAGTVLTTYFKVGDTVRKGDLLYEIDPSDVQTQVQTAQAAYNLQVAQAESTKGSGIASQKLQSSSSFSQAKNGYKTALDNLDTYNEDTSLDKLEDDMDDLQDEVDEMEDYVARLQAAVKQAATVGSSKELQSLKEQLASAQTDYAKLKSTYETVKAQWRATKDGDDPTLKNLRTALRNAATAMETAEESARITEELAIPETENIVDATLASAKAGLDAAMKQMEYTKVTSPIDGVIELKSVEDHGQTAPTSPAYVVSNKEIMVVKFGVPASALEHMAVGDQVTIENGGRTYTGSVVEVGSRLDEQSGLFPCKARIDADPGELYSGISVKVTAPTAKAKEAVLLPVDCIYHDGGETFVYVLTAEGTARKTPVETGITNDETIEVLSGISTEDLVIDSWNATLVDGTKVKQVGSEGADSPQGPAAPQGEAQSEAGESSSQAGEAPGQEG</sequence>
<gene>
    <name evidence="6" type="ORF">EDD78_101130</name>
</gene>
<evidence type="ECO:0000259" key="4">
    <source>
        <dbReference type="Pfam" id="PF25917"/>
    </source>
</evidence>
<dbReference type="Gene3D" id="2.40.420.20">
    <property type="match status" value="1"/>
</dbReference>
<dbReference type="InterPro" id="IPR058637">
    <property type="entry name" value="YknX-like_C"/>
</dbReference>
<protein>
    <submittedName>
        <fullName evidence="6">RND family efflux transporter MFP subunit</fullName>
    </submittedName>
</protein>
<dbReference type="Pfam" id="PF25989">
    <property type="entry name" value="YknX_C"/>
    <property type="match status" value="1"/>
</dbReference>
<dbReference type="NCBIfam" id="TIGR01730">
    <property type="entry name" value="RND_mfp"/>
    <property type="match status" value="1"/>
</dbReference>
<dbReference type="SUPFAM" id="SSF111369">
    <property type="entry name" value="HlyD-like secretion proteins"/>
    <property type="match status" value="2"/>
</dbReference>
<proteinExistence type="inferred from homology"/>
<feature type="region of interest" description="Disordered" evidence="3">
    <location>
        <begin position="486"/>
        <end position="525"/>
    </location>
</feature>
<dbReference type="Gene3D" id="1.10.287.470">
    <property type="entry name" value="Helix hairpin bin"/>
    <property type="match status" value="2"/>
</dbReference>
<dbReference type="GO" id="GO:0015562">
    <property type="term" value="F:efflux transmembrane transporter activity"/>
    <property type="evidence" value="ECO:0007669"/>
    <property type="project" value="TreeGrafter"/>
</dbReference>
<dbReference type="Gene3D" id="2.40.30.170">
    <property type="match status" value="1"/>
</dbReference>
<dbReference type="RefSeq" id="WP_132083459.1">
    <property type="nucleotide sequence ID" value="NZ_SLUK01000001.1"/>
</dbReference>
<dbReference type="InterPro" id="IPR058625">
    <property type="entry name" value="MdtA-like_BSH"/>
</dbReference>
<dbReference type="AlphaFoldDB" id="A0A9X8UL54"/>
<feature type="domain" description="Multidrug resistance protein MdtA-like barrel-sandwich hybrid" evidence="4">
    <location>
        <begin position="72"/>
        <end position="326"/>
    </location>
</feature>
<feature type="compositionally biased region" description="Low complexity" evidence="3">
    <location>
        <begin position="503"/>
        <end position="525"/>
    </location>
</feature>
<dbReference type="Pfam" id="PF25917">
    <property type="entry name" value="BSH_RND"/>
    <property type="match status" value="1"/>
</dbReference>